<evidence type="ECO:0000256" key="2">
    <source>
        <dbReference type="ARBA" id="ARBA00023002"/>
    </source>
</evidence>
<comment type="similarity">
    <text evidence="1">Belongs to the HIBADH-related family.</text>
</comment>
<sequence>MSADVSVLGLGTMGGRVAARAAEVGLDVVGYDPDPAARERAAAAGVTIAGSAEACAGAAPLVIVSVPNPEHVTQLATGALQHCAAGTTVADLSTIDPTTARDAAASLAPRDVAYLDSPVLGRPDKVGNWTLVVGGEADAITRFTPTLLQVAAAKVVRVGDTGAGSVVKVLNNLMFGAINAVTAEAVALCRDNGVDPGVFVDTVADSGAATVSNLFRELAPRIVSGDDDPVFALDLLAKDNRLATELAKASGSRAPIAETVSALNVEAVRLGFGARDSGAVYRAYDGERA</sequence>
<dbReference type="InterPro" id="IPR008927">
    <property type="entry name" value="6-PGluconate_DH-like_C_sf"/>
</dbReference>
<dbReference type="InterPro" id="IPR015815">
    <property type="entry name" value="HIBADH-related"/>
</dbReference>
<dbReference type="PIRSF" id="PIRSF000103">
    <property type="entry name" value="HIBADH"/>
    <property type="match status" value="1"/>
</dbReference>
<feature type="active site" evidence="4">
    <location>
        <position position="168"/>
    </location>
</feature>
<dbReference type="Proteomes" id="UP001164390">
    <property type="component" value="Chromosome"/>
</dbReference>
<dbReference type="AlphaFoldDB" id="A0AA46TG03"/>
<organism evidence="7 8">
    <name type="scientific">Solicola gregarius</name>
    <dbReference type="NCBI Taxonomy" id="2908642"/>
    <lineage>
        <taxon>Bacteria</taxon>
        <taxon>Bacillati</taxon>
        <taxon>Actinomycetota</taxon>
        <taxon>Actinomycetes</taxon>
        <taxon>Propionibacteriales</taxon>
        <taxon>Nocardioidaceae</taxon>
        <taxon>Solicola</taxon>
    </lineage>
</organism>
<dbReference type="KEGG" id="sgrg:L0C25_19370"/>
<dbReference type="RefSeq" id="WP_271633430.1">
    <property type="nucleotide sequence ID" value="NZ_CP094970.1"/>
</dbReference>
<dbReference type="PANTHER" id="PTHR22981:SF80">
    <property type="entry name" value="BLR4309 PROTEIN"/>
    <property type="match status" value="1"/>
</dbReference>
<dbReference type="GO" id="GO:0050661">
    <property type="term" value="F:NADP binding"/>
    <property type="evidence" value="ECO:0007669"/>
    <property type="project" value="InterPro"/>
</dbReference>
<dbReference type="Pfam" id="PF14833">
    <property type="entry name" value="NAD_binding_11"/>
    <property type="match status" value="1"/>
</dbReference>
<dbReference type="PANTHER" id="PTHR22981">
    <property type="entry name" value="3-HYDROXYISOBUTYRATE DEHYDROGENASE-RELATED"/>
    <property type="match status" value="1"/>
</dbReference>
<accession>A0AA46TG03</accession>
<reference evidence="7" key="1">
    <citation type="submission" date="2022-01" db="EMBL/GenBank/DDBJ databases">
        <title>Nocardioidaceae gen. sp. A5X3R13.</title>
        <authorList>
            <person name="Lopez Marin M.A."/>
            <person name="Uhlik O."/>
        </authorList>
    </citation>
    <scope>NUCLEOTIDE SEQUENCE</scope>
    <source>
        <strain evidence="7">A5X3R13</strain>
    </source>
</reference>
<name>A0AA46TG03_9ACTN</name>
<dbReference type="InterPro" id="IPR036291">
    <property type="entry name" value="NAD(P)-bd_dom_sf"/>
</dbReference>
<dbReference type="InterPro" id="IPR013328">
    <property type="entry name" value="6PGD_dom2"/>
</dbReference>
<dbReference type="InterPro" id="IPR029154">
    <property type="entry name" value="HIBADH-like_NADP-bd"/>
</dbReference>
<proteinExistence type="inferred from homology"/>
<dbReference type="EMBL" id="CP094970">
    <property type="protein sequence ID" value="UYM04672.1"/>
    <property type="molecule type" value="Genomic_DNA"/>
</dbReference>
<feature type="domain" description="3-hydroxyisobutyrate dehydrogenase-like NAD-binding" evidence="6">
    <location>
        <begin position="162"/>
        <end position="284"/>
    </location>
</feature>
<keyword evidence="3" id="KW-0520">NAD</keyword>
<dbReference type="Pfam" id="PF03446">
    <property type="entry name" value="NAD_binding_2"/>
    <property type="match status" value="1"/>
</dbReference>
<dbReference type="Gene3D" id="3.40.50.720">
    <property type="entry name" value="NAD(P)-binding Rossmann-like Domain"/>
    <property type="match status" value="1"/>
</dbReference>
<dbReference type="Gene3D" id="1.10.1040.10">
    <property type="entry name" value="N-(1-d-carboxylethyl)-l-norvaline Dehydrogenase, domain 2"/>
    <property type="match status" value="1"/>
</dbReference>
<evidence type="ECO:0000256" key="4">
    <source>
        <dbReference type="PIRSR" id="PIRSR000103-1"/>
    </source>
</evidence>
<evidence type="ECO:0000259" key="5">
    <source>
        <dbReference type="Pfam" id="PF03446"/>
    </source>
</evidence>
<evidence type="ECO:0000256" key="1">
    <source>
        <dbReference type="ARBA" id="ARBA00009080"/>
    </source>
</evidence>
<evidence type="ECO:0000259" key="6">
    <source>
        <dbReference type="Pfam" id="PF14833"/>
    </source>
</evidence>
<evidence type="ECO:0000313" key="8">
    <source>
        <dbReference type="Proteomes" id="UP001164390"/>
    </source>
</evidence>
<evidence type="ECO:0000256" key="3">
    <source>
        <dbReference type="ARBA" id="ARBA00023027"/>
    </source>
</evidence>
<dbReference type="SUPFAM" id="SSF51735">
    <property type="entry name" value="NAD(P)-binding Rossmann-fold domains"/>
    <property type="match status" value="1"/>
</dbReference>
<gene>
    <name evidence="7" type="ORF">L0C25_19370</name>
</gene>
<protein>
    <submittedName>
        <fullName evidence="7">NAD(P)-dependent oxidoreductase</fullName>
    </submittedName>
</protein>
<dbReference type="SUPFAM" id="SSF48179">
    <property type="entry name" value="6-phosphogluconate dehydrogenase C-terminal domain-like"/>
    <property type="match status" value="1"/>
</dbReference>
<feature type="domain" description="6-phosphogluconate dehydrogenase NADP-binding" evidence="5">
    <location>
        <begin position="5"/>
        <end position="157"/>
    </location>
</feature>
<dbReference type="GO" id="GO:0051287">
    <property type="term" value="F:NAD binding"/>
    <property type="evidence" value="ECO:0007669"/>
    <property type="project" value="InterPro"/>
</dbReference>
<keyword evidence="2" id="KW-0560">Oxidoreductase</keyword>
<keyword evidence="8" id="KW-1185">Reference proteome</keyword>
<evidence type="ECO:0000313" key="7">
    <source>
        <dbReference type="EMBL" id="UYM04672.1"/>
    </source>
</evidence>
<dbReference type="GO" id="GO:0016616">
    <property type="term" value="F:oxidoreductase activity, acting on the CH-OH group of donors, NAD or NADP as acceptor"/>
    <property type="evidence" value="ECO:0007669"/>
    <property type="project" value="TreeGrafter"/>
</dbReference>
<dbReference type="InterPro" id="IPR006115">
    <property type="entry name" value="6PGDH_NADP-bd"/>
</dbReference>